<reference evidence="1" key="1">
    <citation type="submission" date="2012-07" db="EMBL/GenBank/DDBJ databases">
        <authorList>
            <person name="Cummings C."/>
        </authorList>
    </citation>
    <scope>NUCLEOTIDE SEQUENCE</scope>
    <source>
        <strain evidence="1">1330</strain>
    </source>
</reference>
<evidence type="ECO:0000313" key="1">
    <source>
        <dbReference type="EMBL" id="CCJ73177.1"/>
    </source>
</evidence>
<dbReference type="AlphaFoldDB" id="K8AG29"/>
<evidence type="ECO:0000313" key="2">
    <source>
        <dbReference type="Proteomes" id="UP000009340"/>
    </source>
</evidence>
<organism evidence="1 2">
    <name type="scientific">Cronobacter condimenti 1330</name>
    <dbReference type="NCBI Taxonomy" id="1073999"/>
    <lineage>
        <taxon>Bacteria</taxon>
        <taxon>Pseudomonadati</taxon>
        <taxon>Pseudomonadota</taxon>
        <taxon>Gammaproteobacteria</taxon>
        <taxon>Enterobacterales</taxon>
        <taxon>Enterobacteriaceae</taxon>
        <taxon>Cronobacter</taxon>
    </lineage>
</organism>
<protein>
    <submittedName>
        <fullName evidence="1">Uncharacterized protein</fullName>
    </submittedName>
</protein>
<name>K8AG29_9ENTR</name>
<gene>
    <name evidence="1" type="ORF">BN137_2549</name>
</gene>
<dbReference type="EMBL" id="CAKW01000094">
    <property type="protein sequence ID" value="CCJ73177.1"/>
    <property type="molecule type" value="Genomic_DNA"/>
</dbReference>
<proteinExistence type="predicted"/>
<sequence>MACANNVVKVHTRFLVECRASTGQARAGCTVIVLIRGTDSSLNQTVATPATAYCDAKRQKMQKRVTLSPTKRGVAKKT</sequence>
<comment type="caution">
    <text evidence="1">The sequence shown here is derived from an EMBL/GenBank/DDBJ whole genome shotgun (WGS) entry which is preliminary data.</text>
</comment>
<accession>K8AG29</accession>
<dbReference type="Proteomes" id="UP000009340">
    <property type="component" value="Unassembled WGS sequence"/>
</dbReference>